<dbReference type="PANTHER" id="PTHR43015">
    <property type="entry name" value="D-RIBITOL-5-PHOSPHATE CYTIDYLYLTRANSFERASE"/>
    <property type="match status" value="1"/>
</dbReference>
<proteinExistence type="predicted"/>
<keyword evidence="2" id="KW-0548">Nucleotidyltransferase</keyword>
<sequence length="232" mass="26924">MDKTVGVILAGGKGERFGTVPPKQFVFIGDKMIIEYTIRNLLDSKRIDEIYLTINPKYLELGNELANRYKKVTKVIEGGRTRTESIYNSALAIDQDVDKVVFIDAVRPFVPGYVFDEFVELLSEYDVVKFCSKIVDYLAFTGDSQFVKKIEHRENWRLCKAPVGYQAKLLKEIVKMPREEILKYESDLEVVLSKFPNARIYAYESSEFNFKITYKEDLQLAKILLNYRPESR</sequence>
<gene>
    <name evidence="3" type="ORF">ENL40_06350</name>
</gene>
<reference evidence="3" key="1">
    <citation type="journal article" date="2020" name="mSystems">
        <title>Genome- and Community-Level Interaction Insights into Carbon Utilization and Element Cycling Functions of Hydrothermarchaeota in Hydrothermal Sediment.</title>
        <authorList>
            <person name="Zhou Z."/>
            <person name="Liu Y."/>
            <person name="Xu W."/>
            <person name="Pan J."/>
            <person name="Luo Z.H."/>
            <person name="Li M."/>
        </authorList>
    </citation>
    <scope>NUCLEOTIDE SEQUENCE [LARGE SCALE GENOMIC DNA]</scope>
    <source>
        <strain evidence="3">HyVt-93</strain>
    </source>
</reference>
<dbReference type="PANTHER" id="PTHR43015:SF1">
    <property type="entry name" value="D-RIBITOL-5-PHOSPHATE CYTIDYLYLTRANSFERASE"/>
    <property type="match status" value="1"/>
</dbReference>
<accession>A0A7C5P044</accession>
<dbReference type="GO" id="GO:0005829">
    <property type="term" value="C:cytosol"/>
    <property type="evidence" value="ECO:0007669"/>
    <property type="project" value="TreeGrafter"/>
</dbReference>
<organism evidence="3">
    <name type="scientific">Thermococcus litoralis</name>
    <dbReference type="NCBI Taxonomy" id="2265"/>
    <lineage>
        <taxon>Archaea</taxon>
        <taxon>Methanobacteriati</taxon>
        <taxon>Methanobacteriota</taxon>
        <taxon>Thermococci</taxon>
        <taxon>Thermococcales</taxon>
        <taxon>Thermococcaceae</taxon>
        <taxon>Thermococcus</taxon>
    </lineage>
</organism>
<dbReference type="GO" id="GO:0070567">
    <property type="term" value="F:cytidylyltransferase activity"/>
    <property type="evidence" value="ECO:0007669"/>
    <property type="project" value="InterPro"/>
</dbReference>
<evidence type="ECO:0008006" key="4">
    <source>
        <dbReference type="Google" id="ProtNLM"/>
    </source>
</evidence>
<dbReference type="AlphaFoldDB" id="A0A7C5P044"/>
<evidence type="ECO:0000256" key="1">
    <source>
        <dbReference type="ARBA" id="ARBA00022679"/>
    </source>
</evidence>
<keyword evidence="1" id="KW-0808">Transferase</keyword>
<dbReference type="InterPro" id="IPR034683">
    <property type="entry name" value="IspD/TarI"/>
</dbReference>
<dbReference type="InterPro" id="IPR029044">
    <property type="entry name" value="Nucleotide-diphossugar_trans"/>
</dbReference>
<dbReference type="Pfam" id="PF01128">
    <property type="entry name" value="IspD"/>
    <property type="match status" value="1"/>
</dbReference>
<dbReference type="EMBL" id="DRTU01000257">
    <property type="protein sequence ID" value="HHI01068.1"/>
    <property type="molecule type" value="Genomic_DNA"/>
</dbReference>
<dbReference type="Gene3D" id="3.90.550.10">
    <property type="entry name" value="Spore Coat Polysaccharide Biosynthesis Protein SpsA, Chain A"/>
    <property type="match status" value="1"/>
</dbReference>
<evidence type="ECO:0000313" key="3">
    <source>
        <dbReference type="EMBL" id="HHI01068.1"/>
    </source>
</evidence>
<dbReference type="SUPFAM" id="SSF53448">
    <property type="entry name" value="Nucleotide-diphospho-sugar transferases"/>
    <property type="match status" value="1"/>
</dbReference>
<protein>
    <recommendedName>
        <fullName evidence="4">2-C-methyl-D-erythritol 4-phosphate cytidylyltransferase</fullName>
    </recommendedName>
</protein>
<evidence type="ECO:0000256" key="2">
    <source>
        <dbReference type="ARBA" id="ARBA00022695"/>
    </source>
</evidence>
<name>A0A7C5P044_THELI</name>
<dbReference type="Proteomes" id="UP000886217">
    <property type="component" value="Unassembled WGS sequence"/>
</dbReference>
<comment type="caution">
    <text evidence="3">The sequence shown here is derived from an EMBL/GenBank/DDBJ whole genome shotgun (WGS) entry which is preliminary data.</text>
</comment>